<dbReference type="Proteomes" id="UP000784294">
    <property type="component" value="Unassembled WGS sequence"/>
</dbReference>
<protein>
    <submittedName>
        <fullName evidence="1">Uncharacterized protein</fullName>
    </submittedName>
</protein>
<evidence type="ECO:0000313" key="1">
    <source>
        <dbReference type="EMBL" id="VEL19832.1"/>
    </source>
</evidence>
<sequence length="58" mass="6634">MPPWQPNYPGKDINIDDAPYFDDDNAEFGLEANDPDDWIGELTTDIDILDNIHSYFAC</sequence>
<keyword evidence="2" id="KW-1185">Reference proteome</keyword>
<dbReference type="EMBL" id="CAAALY010043492">
    <property type="protein sequence ID" value="VEL19832.1"/>
    <property type="molecule type" value="Genomic_DNA"/>
</dbReference>
<organism evidence="1 2">
    <name type="scientific">Protopolystoma xenopodis</name>
    <dbReference type="NCBI Taxonomy" id="117903"/>
    <lineage>
        <taxon>Eukaryota</taxon>
        <taxon>Metazoa</taxon>
        <taxon>Spiralia</taxon>
        <taxon>Lophotrochozoa</taxon>
        <taxon>Platyhelminthes</taxon>
        <taxon>Monogenea</taxon>
        <taxon>Polyopisthocotylea</taxon>
        <taxon>Polystomatidea</taxon>
        <taxon>Polystomatidae</taxon>
        <taxon>Protopolystoma</taxon>
    </lineage>
</organism>
<dbReference type="AlphaFoldDB" id="A0A3S5BV49"/>
<evidence type="ECO:0000313" key="2">
    <source>
        <dbReference type="Proteomes" id="UP000784294"/>
    </source>
</evidence>
<gene>
    <name evidence="1" type="ORF">PXEA_LOCUS13272</name>
</gene>
<reference evidence="1" key="1">
    <citation type="submission" date="2018-11" db="EMBL/GenBank/DDBJ databases">
        <authorList>
            <consortium name="Pathogen Informatics"/>
        </authorList>
    </citation>
    <scope>NUCLEOTIDE SEQUENCE</scope>
</reference>
<proteinExistence type="predicted"/>
<comment type="caution">
    <text evidence="1">The sequence shown here is derived from an EMBL/GenBank/DDBJ whole genome shotgun (WGS) entry which is preliminary data.</text>
</comment>
<accession>A0A3S5BV49</accession>
<name>A0A3S5BV49_9PLAT</name>